<feature type="transmembrane region" description="Helical" evidence="2">
    <location>
        <begin position="16"/>
        <end position="36"/>
    </location>
</feature>
<protein>
    <recommendedName>
        <fullName evidence="5">Helix-hairpin-helix domain-containing protein</fullName>
    </recommendedName>
</protein>
<dbReference type="Pfam" id="PF12836">
    <property type="entry name" value="HHH_3"/>
    <property type="match status" value="1"/>
</dbReference>
<dbReference type="SUPFAM" id="SSF47781">
    <property type="entry name" value="RuvA domain 2-like"/>
    <property type="match status" value="1"/>
</dbReference>
<dbReference type="Proteomes" id="UP001519272">
    <property type="component" value="Unassembled WGS sequence"/>
</dbReference>
<evidence type="ECO:0000256" key="2">
    <source>
        <dbReference type="SAM" id="Phobius"/>
    </source>
</evidence>
<evidence type="ECO:0000313" key="3">
    <source>
        <dbReference type="EMBL" id="MBP1906552.1"/>
    </source>
</evidence>
<proteinExistence type="predicted"/>
<reference evidence="3 4" key="1">
    <citation type="submission" date="2021-03" db="EMBL/GenBank/DDBJ databases">
        <title>Genomic Encyclopedia of Type Strains, Phase IV (KMG-IV): sequencing the most valuable type-strain genomes for metagenomic binning, comparative biology and taxonomic classification.</title>
        <authorList>
            <person name="Goeker M."/>
        </authorList>
    </citation>
    <scope>NUCLEOTIDE SEQUENCE [LARGE SCALE GENOMIC DNA]</scope>
    <source>
        <strain evidence="3 4">DSM 14349</strain>
    </source>
</reference>
<dbReference type="PANTHER" id="PTHR21180:SF32">
    <property type="entry name" value="ENDONUCLEASE_EXONUCLEASE_PHOSPHATASE FAMILY DOMAIN-CONTAINING PROTEIN 1"/>
    <property type="match status" value="1"/>
</dbReference>
<feature type="compositionally biased region" description="Acidic residues" evidence="1">
    <location>
        <begin position="118"/>
        <end position="145"/>
    </location>
</feature>
<organism evidence="3 4">
    <name type="scientific">Paenibacillus turicensis</name>
    <dbReference type="NCBI Taxonomy" id="160487"/>
    <lineage>
        <taxon>Bacteria</taxon>
        <taxon>Bacillati</taxon>
        <taxon>Bacillota</taxon>
        <taxon>Bacilli</taxon>
        <taxon>Bacillales</taxon>
        <taxon>Paenibacillaceae</taxon>
        <taxon>Paenibacillus</taxon>
    </lineage>
</organism>
<keyword evidence="2" id="KW-0812">Transmembrane</keyword>
<keyword evidence="2" id="KW-0472">Membrane</keyword>
<dbReference type="InterPro" id="IPR051675">
    <property type="entry name" value="Endo/Exo/Phosphatase_dom_1"/>
</dbReference>
<dbReference type="EMBL" id="JAGGKG010000016">
    <property type="protein sequence ID" value="MBP1906552.1"/>
    <property type="molecule type" value="Genomic_DNA"/>
</dbReference>
<comment type="caution">
    <text evidence="3">The sequence shown here is derived from an EMBL/GenBank/DDBJ whole genome shotgun (WGS) entry which is preliminary data.</text>
</comment>
<feature type="transmembrane region" description="Helical" evidence="2">
    <location>
        <begin position="43"/>
        <end position="62"/>
    </location>
</feature>
<gene>
    <name evidence="3" type="ORF">J2Z32_003214</name>
</gene>
<keyword evidence="2" id="KW-1133">Transmembrane helix</keyword>
<keyword evidence="4" id="KW-1185">Reference proteome</keyword>
<dbReference type="PANTHER" id="PTHR21180">
    <property type="entry name" value="ENDONUCLEASE/EXONUCLEASE/PHOSPHATASE FAMILY DOMAIN-CONTAINING PROTEIN 1"/>
    <property type="match status" value="1"/>
</dbReference>
<dbReference type="Gene3D" id="1.10.150.280">
    <property type="entry name" value="AF1531-like domain"/>
    <property type="match status" value="1"/>
</dbReference>
<sequence>MKIKPRSKIWRFFNSWWVLLTFVFFLNWVAFMYISAKTKKKAWAVWGLVYAIPFILLLLEVYDEKSAAYDYLFFAAIIGTVISVIHALNIRKEYLSRLQYRKAYEAEMERHLAYDYNPDTEDYDDEDYEYEDDEDYEEDEDTGDSYYEEEEVAASQIEEATLSSSSDSLLDLNVATEEQISDLPGVGIILAKKAIKHREESGEFHSVEEFFQLLQLKQYAIDRIRPLVVVIESPSLPPQTNRRRLVDY</sequence>
<evidence type="ECO:0000256" key="1">
    <source>
        <dbReference type="SAM" id="MobiDB-lite"/>
    </source>
</evidence>
<evidence type="ECO:0000313" key="4">
    <source>
        <dbReference type="Proteomes" id="UP001519272"/>
    </source>
</evidence>
<accession>A0ABS4FVF7</accession>
<feature type="region of interest" description="Disordered" evidence="1">
    <location>
        <begin position="116"/>
        <end position="145"/>
    </location>
</feature>
<evidence type="ECO:0008006" key="5">
    <source>
        <dbReference type="Google" id="ProtNLM"/>
    </source>
</evidence>
<feature type="transmembrane region" description="Helical" evidence="2">
    <location>
        <begin position="68"/>
        <end position="88"/>
    </location>
</feature>
<dbReference type="InterPro" id="IPR010994">
    <property type="entry name" value="RuvA_2-like"/>
</dbReference>
<name>A0ABS4FVF7_9BACL</name>